<sequence>MPRIASSEDPSPVLPLDLEREILGTAAELYPETIPNLLLVAHRVQDWIERLKYKTVTSSGVGSSCPFRALRQAIRSNLKPPDFFHHRVRHLFLGLGTTTIAGELEGTLSICRGIQSLVLFAFAGPSILPSLGAMQLRRLSIDLKALFGTRPIDTGHLAFTFVTHLDIFGDTTGQPDLLANLARLPALTHLALFRYHTAILETELSKNKKLQVLIHMQSVGYADDHWISIDDTRFVYMMLSDDEYERDWVVGVKGGMDFWARAALFVAKKRRGEIKPSSRCWIEDGDGI</sequence>
<keyword evidence="2" id="KW-1185">Reference proteome</keyword>
<dbReference type="EMBL" id="JARKIE010000073">
    <property type="protein sequence ID" value="KAJ7689297.1"/>
    <property type="molecule type" value="Genomic_DNA"/>
</dbReference>
<accession>A0AAD7GDB0</accession>
<evidence type="ECO:0000313" key="2">
    <source>
        <dbReference type="Proteomes" id="UP001221757"/>
    </source>
</evidence>
<comment type="caution">
    <text evidence="1">The sequence shown here is derived from an EMBL/GenBank/DDBJ whole genome shotgun (WGS) entry which is preliminary data.</text>
</comment>
<gene>
    <name evidence="1" type="ORF">B0H17DRAFT_1202419</name>
</gene>
<evidence type="ECO:0000313" key="1">
    <source>
        <dbReference type="EMBL" id="KAJ7689297.1"/>
    </source>
</evidence>
<dbReference type="AlphaFoldDB" id="A0AAD7GDB0"/>
<protein>
    <submittedName>
        <fullName evidence="1">Uncharacterized protein</fullName>
    </submittedName>
</protein>
<organism evidence="1 2">
    <name type="scientific">Mycena rosella</name>
    <name type="common">Pink bonnet</name>
    <name type="synonym">Agaricus rosellus</name>
    <dbReference type="NCBI Taxonomy" id="1033263"/>
    <lineage>
        <taxon>Eukaryota</taxon>
        <taxon>Fungi</taxon>
        <taxon>Dikarya</taxon>
        <taxon>Basidiomycota</taxon>
        <taxon>Agaricomycotina</taxon>
        <taxon>Agaricomycetes</taxon>
        <taxon>Agaricomycetidae</taxon>
        <taxon>Agaricales</taxon>
        <taxon>Marasmiineae</taxon>
        <taxon>Mycenaceae</taxon>
        <taxon>Mycena</taxon>
    </lineage>
</organism>
<name>A0AAD7GDB0_MYCRO</name>
<dbReference type="Proteomes" id="UP001221757">
    <property type="component" value="Unassembled WGS sequence"/>
</dbReference>
<proteinExistence type="predicted"/>
<reference evidence="1" key="1">
    <citation type="submission" date="2023-03" db="EMBL/GenBank/DDBJ databases">
        <title>Massive genome expansion in bonnet fungi (Mycena s.s.) driven by repeated elements and novel gene families across ecological guilds.</title>
        <authorList>
            <consortium name="Lawrence Berkeley National Laboratory"/>
            <person name="Harder C.B."/>
            <person name="Miyauchi S."/>
            <person name="Viragh M."/>
            <person name="Kuo A."/>
            <person name="Thoen E."/>
            <person name="Andreopoulos B."/>
            <person name="Lu D."/>
            <person name="Skrede I."/>
            <person name="Drula E."/>
            <person name="Henrissat B."/>
            <person name="Morin E."/>
            <person name="Kohler A."/>
            <person name="Barry K."/>
            <person name="LaButti K."/>
            <person name="Morin E."/>
            <person name="Salamov A."/>
            <person name="Lipzen A."/>
            <person name="Mereny Z."/>
            <person name="Hegedus B."/>
            <person name="Baldrian P."/>
            <person name="Stursova M."/>
            <person name="Weitz H."/>
            <person name="Taylor A."/>
            <person name="Grigoriev I.V."/>
            <person name="Nagy L.G."/>
            <person name="Martin F."/>
            <person name="Kauserud H."/>
        </authorList>
    </citation>
    <scope>NUCLEOTIDE SEQUENCE</scope>
    <source>
        <strain evidence="1">CBHHK067</strain>
    </source>
</reference>